<evidence type="ECO:0000313" key="3">
    <source>
        <dbReference type="Proteomes" id="UP000441102"/>
    </source>
</evidence>
<evidence type="ECO:0000256" key="1">
    <source>
        <dbReference type="SAM" id="Phobius"/>
    </source>
</evidence>
<name>A0A6I0DJT3_BRUAN</name>
<keyword evidence="1" id="KW-0812">Transmembrane</keyword>
<organism evidence="2 3">
    <name type="scientific">Brucella anthropi</name>
    <name type="common">Ochrobactrum anthropi</name>
    <dbReference type="NCBI Taxonomy" id="529"/>
    <lineage>
        <taxon>Bacteria</taxon>
        <taxon>Pseudomonadati</taxon>
        <taxon>Pseudomonadota</taxon>
        <taxon>Alphaproteobacteria</taxon>
        <taxon>Hyphomicrobiales</taxon>
        <taxon>Brucellaceae</taxon>
        <taxon>Brucella/Ochrobactrum group</taxon>
        <taxon>Brucella</taxon>
    </lineage>
</organism>
<accession>A0A6I0DJT3</accession>
<dbReference type="AlphaFoldDB" id="A0A6I0DJT3"/>
<gene>
    <name evidence="2" type="ORF">F9L06_24840</name>
</gene>
<dbReference type="Proteomes" id="UP000441102">
    <property type="component" value="Unassembled WGS sequence"/>
</dbReference>
<keyword evidence="1" id="KW-0472">Membrane</keyword>
<keyword evidence="1" id="KW-1133">Transmembrane helix</keyword>
<sequence length="64" mass="7442">MRRHRLFFCTLVFAAVYPLVTGLSYVMHYATPDWQLWQRHLVIVPVVVTAMVFAIIPGINRLRG</sequence>
<evidence type="ECO:0000313" key="2">
    <source>
        <dbReference type="EMBL" id="KAB2790342.1"/>
    </source>
</evidence>
<dbReference type="EMBL" id="WBWX01000019">
    <property type="protein sequence ID" value="KAB2790342.1"/>
    <property type="molecule type" value="Genomic_DNA"/>
</dbReference>
<reference evidence="2 3" key="1">
    <citation type="submission" date="2019-09" db="EMBL/GenBank/DDBJ databases">
        <title>Taxonomic organization of the family Brucellaceae based on a phylogenomic approach.</title>
        <authorList>
            <person name="Leclercq S."/>
            <person name="Cloeckaert A."/>
            <person name="Zygmunt M.S."/>
        </authorList>
    </citation>
    <scope>NUCLEOTIDE SEQUENCE [LARGE SCALE GENOMIC DNA]</scope>
    <source>
        <strain evidence="2 3">CCUG 34461</strain>
    </source>
</reference>
<feature type="transmembrane region" description="Helical" evidence="1">
    <location>
        <begin position="38"/>
        <end position="59"/>
    </location>
</feature>
<protein>
    <submittedName>
        <fullName evidence="2">Uncharacterized protein</fullName>
    </submittedName>
</protein>
<comment type="caution">
    <text evidence="2">The sequence shown here is derived from an EMBL/GenBank/DDBJ whole genome shotgun (WGS) entry which is preliminary data.</text>
</comment>
<proteinExistence type="predicted"/>